<gene>
    <name evidence="2" type="ORF">HJC23_001107</name>
</gene>
<dbReference type="SUPFAM" id="SSF52540">
    <property type="entry name" value="P-loop containing nucleoside triphosphate hydrolases"/>
    <property type="match status" value="1"/>
</dbReference>
<dbReference type="SUPFAM" id="SSF48452">
    <property type="entry name" value="TPR-like"/>
    <property type="match status" value="1"/>
</dbReference>
<dbReference type="PANTHER" id="PTHR43642:SF1">
    <property type="entry name" value="HYBRID SIGNAL TRANSDUCTION HISTIDINE KINASE G"/>
    <property type="match status" value="1"/>
</dbReference>
<evidence type="ECO:0000313" key="2">
    <source>
        <dbReference type="EMBL" id="KAL3800186.1"/>
    </source>
</evidence>
<sequence length="1305" mass="147734">MSKDVCWTRLTAWIALAAYLEKTRIREIDERRDDNGPLSPGFDVGGPKLQSAAALNVKLACIKECAKVSLLLLLRLIRDDNWEEDVDLDAIETSSVGSNSLKTEDISLQNIDVEIQCPEGYGCADQDFVELEVSRTGCILNGVKLDMNQIEVIVDNVSNVDFSQPLKSIPLTRTHFMKSRHQFLQQLGLLFFQLFSRGESIPNPSATEVDENRNCTLSTFDDEDHINDASKMMRRMNLDVYKKKLLVADVPESICRVVTDLIHSGMYDEDISFLSLIDVFQELLGIVSERPDILFYKPDVSNVERNTNKGKIDFGNVVYGREVETNRILELAASRYDPFKNRLILIGGNGGEGKSFMVEGVKNHLVNSSGWIHVGIKFERLMYNSPLSAISSAFEVFFASLLGRDDQETYLAVITVALQLFLSPSLIVLLCNLIPSLRRLFPVIMQRVISEDDLEALAEESDGEEQNTFNEILSDTESSRNRLHYSFRRLVHAISSFGRPLLLVFDDLQWASQESLDLITSLMAEWAPVHFAEVALTQTYSFKAAATMEVHTILLHHMTKKACNSMISNALQLPNRLTRPLADIVHAKTSGNVFYIKVFVESLVINKTLTYSLSERRWNWHLDAVKAISITKNVAQLMKRNLQILPEITIWALMLLSCLGSKTDESLLMLLADHIDMIEVLAVAIDRNIIEKQGQVYRFSHDILEQSVYDMMSRQEQNNTHLFIGLELLAKSNEFQTSHSRPVMHIAIDQINRAKTLGNSQLYYSDRYADLNLKAAESSMSVFDFASALSYSEHGISFLADHVWDDYKLSLRLYETASKACFASSQGDKMRGFLNEIFEHAPRLQDKLSSCLLLIETLGLTGNEKHAIDSAFSLLEELGESSPQDVPPHAVSNEYLETKKALRTYTDSDIKNVPRVSDWNISARMRVLGTILPFLFTDRPQYLPYVACRIVNLSLRHGLCSDSPLGLVVYAVSLLNTDIDEAYRLGKLGLSLHETFDSKEKHPRLKCAVYGFLAFYREPLQSVVDLLKNNYRDSLMAGDGYVACSSVSYHTRFRMMCGHSLSDLDNECKIFVTEMTKLSDPSVCLVHLGMSEVIRKLSGSRRIPFSLMPCQNIATDEDYLQKLESLGMSSMLQAGYFNALFVNFWFKKYDEAASWAKKYRCRNQNRFLDVYHSFYEGMTAFQLARKTVNRNAIEVGHLAISLFQEWVKHSTWNFQNKLLLLQAELQFFEGNKEGAIEKYQAAIKTAQESGFIHEGGLAFELLGSLYLHYGDVDQAKLQMNNAHKCYEKWGALAIVELCASAKTDL</sequence>
<accession>A0ABD3QL43</accession>
<dbReference type="InterPro" id="IPR041664">
    <property type="entry name" value="AAA_16"/>
</dbReference>
<comment type="caution">
    <text evidence="2">The sequence shown here is derived from an EMBL/GenBank/DDBJ whole genome shotgun (WGS) entry which is preliminary data.</text>
</comment>
<organism evidence="2 3">
    <name type="scientific">Cyclotella cryptica</name>
    <dbReference type="NCBI Taxonomy" id="29204"/>
    <lineage>
        <taxon>Eukaryota</taxon>
        <taxon>Sar</taxon>
        <taxon>Stramenopiles</taxon>
        <taxon>Ochrophyta</taxon>
        <taxon>Bacillariophyta</taxon>
        <taxon>Coscinodiscophyceae</taxon>
        <taxon>Thalassiosirophycidae</taxon>
        <taxon>Stephanodiscales</taxon>
        <taxon>Stephanodiscaceae</taxon>
        <taxon>Cyclotella</taxon>
    </lineage>
</organism>
<proteinExistence type="predicted"/>
<feature type="domain" description="Orc1-like AAA ATPase" evidence="1">
    <location>
        <begin position="318"/>
        <end position="525"/>
    </location>
</feature>
<dbReference type="Pfam" id="PF13191">
    <property type="entry name" value="AAA_16"/>
    <property type="match status" value="1"/>
</dbReference>
<keyword evidence="3" id="KW-1185">Reference proteome</keyword>
<dbReference type="EMBL" id="JABMIG020000034">
    <property type="protein sequence ID" value="KAL3800186.1"/>
    <property type="molecule type" value="Genomic_DNA"/>
</dbReference>
<dbReference type="PANTHER" id="PTHR43642">
    <property type="entry name" value="HYBRID SIGNAL TRANSDUCTION HISTIDINE KINASE G"/>
    <property type="match status" value="1"/>
</dbReference>
<protein>
    <recommendedName>
        <fullName evidence="1">Orc1-like AAA ATPase domain-containing protein</fullName>
    </recommendedName>
</protein>
<name>A0ABD3QL43_9STRA</name>
<dbReference type="Proteomes" id="UP001516023">
    <property type="component" value="Unassembled WGS sequence"/>
</dbReference>
<evidence type="ECO:0000259" key="1">
    <source>
        <dbReference type="Pfam" id="PF13191"/>
    </source>
</evidence>
<reference evidence="2 3" key="1">
    <citation type="journal article" date="2020" name="G3 (Bethesda)">
        <title>Improved Reference Genome for Cyclotella cryptica CCMP332, a Model for Cell Wall Morphogenesis, Salinity Adaptation, and Lipid Production in Diatoms (Bacillariophyta).</title>
        <authorList>
            <person name="Roberts W.R."/>
            <person name="Downey K.M."/>
            <person name="Ruck E.C."/>
            <person name="Traller J.C."/>
            <person name="Alverson A.J."/>
        </authorList>
    </citation>
    <scope>NUCLEOTIDE SEQUENCE [LARGE SCALE GENOMIC DNA]</scope>
    <source>
        <strain evidence="2 3">CCMP332</strain>
    </source>
</reference>
<dbReference type="InterPro" id="IPR027417">
    <property type="entry name" value="P-loop_NTPase"/>
</dbReference>
<dbReference type="InterPro" id="IPR053159">
    <property type="entry name" value="Hybrid_Histidine_Kinase"/>
</dbReference>
<evidence type="ECO:0000313" key="3">
    <source>
        <dbReference type="Proteomes" id="UP001516023"/>
    </source>
</evidence>
<dbReference type="InterPro" id="IPR011990">
    <property type="entry name" value="TPR-like_helical_dom_sf"/>
</dbReference>